<name>A0A857L1C6_9ACTN</name>
<dbReference type="PANTHER" id="PTHR33371">
    <property type="entry name" value="INTERMEMBRANE PHOSPHOLIPID TRANSPORT SYSTEM BINDING PROTEIN MLAD-RELATED"/>
    <property type="match status" value="1"/>
</dbReference>
<accession>A0A857L1C6</accession>
<dbReference type="RefSeq" id="WP_005190022.1">
    <property type="nucleotide sequence ID" value="NZ_CP045804.1"/>
</dbReference>
<dbReference type="EMBL" id="CP045810">
    <property type="protein sequence ID" value="QHN41176.1"/>
    <property type="molecule type" value="Genomic_DNA"/>
</dbReference>
<protein>
    <submittedName>
        <fullName evidence="2">MCE family protein</fullName>
    </submittedName>
</protein>
<proteinExistence type="predicted"/>
<sequence length="329" mass="34703">MAIKRKIPTAALSLGAIALVLVVGIVYILVSVLRVEPFKDYRTITIAMSGSGGIEVNSPVLVVGNEVGKVTDLRIGHDGGVEAVIRVDDDKPIPADSTMSVENLSALSEPYMIFRPDSAGGPSLRDGQHVDTRESFIPVTISDTAGKAVTLLEQFDPDAISSLVNTLREGLDGTEAVMPQLQRSARLLAQTLIAKNPDLKTLLTSIQRVGGDLSWLGPALHDGGPSWESLGTGIISKMSAELANLADQRDPSEYTDQTGMIGFLTKMTDVLVKIGPGLKPLGPSLQPLVDQSATALQRLDIGELLTQALGTVGSDGALRLQLNVTPPGK</sequence>
<evidence type="ECO:0000313" key="2">
    <source>
        <dbReference type="EMBL" id="QHN41176.1"/>
    </source>
</evidence>
<reference evidence="2" key="1">
    <citation type="journal article" date="2021" name="Nat. Microbiol.">
        <title>Cocultivation of an ultrasmall environmental parasitic bacterium with lytic ability against bacteria associated with wastewater foams.</title>
        <authorList>
            <person name="Batinovic S."/>
            <person name="Rose J.J.A."/>
            <person name="Ratcliffe J."/>
            <person name="Seviour R.J."/>
            <person name="Petrovski S."/>
        </authorList>
    </citation>
    <scope>NUCLEOTIDE SEQUENCE</scope>
    <source>
        <strain evidence="2">CON44</strain>
    </source>
</reference>
<organism evidence="2">
    <name type="scientific">Gordonia amarae</name>
    <dbReference type="NCBI Taxonomy" id="36821"/>
    <lineage>
        <taxon>Bacteria</taxon>
        <taxon>Bacillati</taxon>
        <taxon>Actinomycetota</taxon>
        <taxon>Actinomycetes</taxon>
        <taxon>Mycobacteriales</taxon>
        <taxon>Gordoniaceae</taxon>
        <taxon>Gordonia</taxon>
    </lineage>
</organism>
<dbReference type="PANTHER" id="PTHR33371:SF16">
    <property type="entry name" value="MCE-FAMILY PROTEIN MCE3F"/>
    <property type="match status" value="1"/>
</dbReference>
<dbReference type="InterPro" id="IPR052336">
    <property type="entry name" value="MlaD_Phospholipid_Transporter"/>
</dbReference>
<gene>
    <name evidence="2" type="ORF">GII30_20200</name>
</gene>
<evidence type="ECO:0000259" key="1">
    <source>
        <dbReference type="Pfam" id="PF02470"/>
    </source>
</evidence>
<dbReference type="GO" id="GO:0005576">
    <property type="term" value="C:extracellular region"/>
    <property type="evidence" value="ECO:0007669"/>
    <property type="project" value="TreeGrafter"/>
</dbReference>
<dbReference type="InterPro" id="IPR003399">
    <property type="entry name" value="Mce/MlaD"/>
</dbReference>
<dbReference type="AlphaFoldDB" id="A0A857L1C6"/>
<feature type="domain" description="Mce/MlaD" evidence="1">
    <location>
        <begin position="41"/>
        <end position="114"/>
    </location>
</feature>
<dbReference type="Pfam" id="PF02470">
    <property type="entry name" value="MlaD"/>
    <property type="match status" value="1"/>
</dbReference>